<evidence type="ECO:0000313" key="8">
    <source>
        <dbReference type="Proteomes" id="UP000005446"/>
    </source>
</evidence>
<dbReference type="Proteomes" id="UP000005446">
    <property type="component" value="Unassembled WGS sequence"/>
</dbReference>
<dbReference type="PANTHER" id="PTHR11850">
    <property type="entry name" value="HOMEOBOX PROTEIN TRANSCRIPTION FACTORS"/>
    <property type="match status" value="1"/>
</dbReference>
<evidence type="ECO:0000259" key="6">
    <source>
        <dbReference type="PROSITE" id="PS50071"/>
    </source>
</evidence>
<keyword evidence="2 4" id="KW-0371">Homeobox</keyword>
<dbReference type="Gene3D" id="1.10.10.60">
    <property type="entry name" value="Homeodomain-like"/>
    <property type="match status" value="1"/>
</dbReference>
<dbReference type="HOGENOM" id="CLU_973333_0_0_1"/>
<dbReference type="GO" id="GO:0005634">
    <property type="term" value="C:nucleus"/>
    <property type="evidence" value="ECO:0007669"/>
    <property type="project" value="UniProtKB-SubCell"/>
</dbReference>
<evidence type="ECO:0000256" key="5">
    <source>
        <dbReference type="SAM" id="MobiDB-lite"/>
    </source>
</evidence>
<dbReference type="SUPFAM" id="SSF46689">
    <property type="entry name" value="Homeodomain-like"/>
    <property type="match status" value="1"/>
</dbReference>
<feature type="region of interest" description="Disordered" evidence="5">
    <location>
        <begin position="138"/>
        <end position="183"/>
    </location>
</feature>
<dbReference type="InterPro" id="IPR008422">
    <property type="entry name" value="KN_HD"/>
</dbReference>
<accession>H0ESI0</accession>
<dbReference type="InterPro" id="IPR009057">
    <property type="entry name" value="Homeodomain-like_sf"/>
</dbReference>
<dbReference type="GO" id="GO:0003677">
    <property type="term" value="F:DNA binding"/>
    <property type="evidence" value="ECO:0007669"/>
    <property type="project" value="UniProtKB-UniRule"/>
</dbReference>
<sequence length="287" mass="32926">MVGKLPHMACGISSKRVITIMKQRNLGFQPLQPPYCDQEIEAATPRTYHAPSHASPRPQSGRTTPITGPYDTFNHGNWDRNGREKSKVNFSPVRTLEPEKRTLPALPGLKPHTRAESLQPTRMYDYNYEPYYSPIQHHSVPYAPSQERTPFSSNPQHLNTYSNGHSYGANEPPNETAPRRRRGNLPKEVTEILREWFHSHLHRPYPTEEEKLELMARTGLQINQVSNWYINARRRQLPGLISDANAERARMAAQSNVVYGRTDSISDVCSSEGEFEPDFKRPRRVSR</sequence>
<dbReference type="CDD" id="cd00086">
    <property type="entry name" value="homeodomain"/>
    <property type="match status" value="1"/>
</dbReference>
<evidence type="ECO:0000256" key="1">
    <source>
        <dbReference type="ARBA" id="ARBA00023125"/>
    </source>
</evidence>
<evidence type="ECO:0000313" key="7">
    <source>
        <dbReference type="EMBL" id="EHK98500.1"/>
    </source>
</evidence>
<keyword evidence="1 4" id="KW-0238">DNA-binding</keyword>
<organism evidence="7 8">
    <name type="scientific">Glarea lozoyensis (strain ATCC 74030 / MF5533)</name>
    <dbReference type="NCBI Taxonomy" id="1104152"/>
    <lineage>
        <taxon>Eukaryota</taxon>
        <taxon>Fungi</taxon>
        <taxon>Dikarya</taxon>
        <taxon>Ascomycota</taxon>
        <taxon>Pezizomycotina</taxon>
        <taxon>Leotiomycetes</taxon>
        <taxon>Helotiales</taxon>
        <taxon>Helotiaceae</taxon>
        <taxon>Glarea</taxon>
    </lineage>
</organism>
<dbReference type="GO" id="GO:0006355">
    <property type="term" value="P:regulation of DNA-templated transcription"/>
    <property type="evidence" value="ECO:0007669"/>
    <property type="project" value="InterPro"/>
</dbReference>
<feature type="domain" description="Homeobox" evidence="6">
    <location>
        <begin position="176"/>
        <end position="239"/>
    </location>
</feature>
<evidence type="ECO:0000256" key="2">
    <source>
        <dbReference type="ARBA" id="ARBA00023155"/>
    </source>
</evidence>
<feature type="compositionally biased region" description="Polar residues" evidence="5">
    <location>
        <begin position="57"/>
        <end position="66"/>
    </location>
</feature>
<dbReference type="OrthoDB" id="10056939at2759"/>
<dbReference type="PROSITE" id="PS50071">
    <property type="entry name" value="HOMEOBOX_2"/>
    <property type="match status" value="1"/>
</dbReference>
<keyword evidence="3 4" id="KW-0539">Nucleus</keyword>
<feature type="region of interest" description="Disordered" evidence="5">
    <location>
        <begin position="47"/>
        <end position="96"/>
    </location>
</feature>
<evidence type="ECO:0000256" key="4">
    <source>
        <dbReference type="PROSITE-ProRule" id="PRU00108"/>
    </source>
</evidence>
<comment type="subcellular location">
    <subcellularLocation>
        <location evidence="4">Nucleus</location>
    </subcellularLocation>
</comment>
<protein>
    <submittedName>
        <fullName evidence="7">Putative Homeobox protein TOS8</fullName>
    </submittedName>
</protein>
<dbReference type="AlphaFoldDB" id="H0ESI0"/>
<dbReference type="SMART" id="SM00389">
    <property type="entry name" value="HOX"/>
    <property type="match status" value="1"/>
</dbReference>
<proteinExistence type="predicted"/>
<gene>
    <name evidence="7" type="ORF">M7I_5668</name>
</gene>
<dbReference type="EMBL" id="AGUE01000147">
    <property type="protein sequence ID" value="EHK98500.1"/>
    <property type="molecule type" value="Genomic_DNA"/>
</dbReference>
<feature type="compositionally biased region" description="Polar residues" evidence="5">
    <location>
        <begin position="146"/>
        <end position="165"/>
    </location>
</feature>
<feature type="DNA-binding region" description="Homeobox" evidence="4">
    <location>
        <begin position="178"/>
        <end position="240"/>
    </location>
</feature>
<evidence type="ECO:0000256" key="3">
    <source>
        <dbReference type="ARBA" id="ARBA00023242"/>
    </source>
</evidence>
<feature type="compositionally biased region" description="Basic and acidic residues" evidence="5">
    <location>
        <begin position="77"/>
        <end position="87"/>
    </location>
</feature>
<dbReference type="InterPro" id="IPR050224">
    <property type="entry name" value="TALE_homeobox"/>
</dbReference>
<dbReference type="Pfam" id="PF05920">
    <property type="entry name" value="Homeobox_KN"/>
    <property type="match status" value="1"/>
</dbReference>
<dbReference type="InterPro" id="IPR001356">
    <property type="entry name" value="HD"/>
</dbReference>
<dbReference type="InParanoid" id="H0ESI0"/>
<keyword evidence="8" id="KW-1185">Reference proteome</keyword>
<name>H0ESI0_GLAL7</name>
<reference evidence="7 8" key="1">
    <citation type="journal article" date="2012" name="Eukaryot. Cell">
        <title>Genome sequence of the fungus Glarea lozoyensis: the first genome sequence of a species from the Helotiaceae family.</title>
        <authorList>
            <person name="Youssar L."/>
            <person name="Gruening B.A."/>
            <person name="Erxleben A."/>
            <person name="Guenther S."/>
            <person name="Huettel W."/>
        </authorList>
    </citation>
    <scope>NUCLEOTIDE SEQUENCE [LARGE SCALE GENOMIC DNA]</scope>
    <source>
        <strain evidence="8">ATCC 74030 / MF5533</strain>
    </source>
</reference>
<comment type="caution">
    <text evidence="7">The sequence shown here is derived from an EMBL/GenBank/DDBJ whole genome shotgun (WGS) entry which is preliminary data.</text>
</comment>